<feature type="domain" description="HTH gntR-type" evidence="4">
    <location>
        <begin position="1"/>
        <end position="62"/>
    </location>
</feature>
<dbReference type="InterPro" id="IPR036388">
    <property type="entry name" value="WH-like_DNA-bd_sf"/>
</dbReference>
<dbReference type="GO" id="GO:0003700">
    <property type="term" value="F:DNA-binding transcription factor activity"/>
    <property type="evidence" value="ECO:0007669"/>
    <property type="project" value="InterPro"/>
</dbReference>
<dbReference type="Pfam" id="PF00392">
    <property type="entry name" value="GntR"/>
    <property type="match status" value="1"/>
</dbReference>
<protein>
    <submittedName>
        <fullName evidence="5">FCD domain-containing protein</fullName>
    </submittedName>
</protein>
<gene>
    <name evidence="5" type="ORF">GS660_01270</name>
</gene>
<keyword evidence="1" id="KW-0805">Transcription regulation</keyword>
<reference evidence="5 6" key="1">
    <citation type="submission" date="2020-01" db="EMBL/GenBank/DDBJ databases">
        <title>Frigidibacter albus SP32T (=CGMCC 1.13995T).</title>
        <authorList>
            <person name="Liao X."/>
        </authorList>
    </citation>
    <scope>NUCLEOTIDE SEQUENCE [LARGE SCALE GENOMIC DNA]</scope>
    <source>
        <strain evidence="5 6">SP32</strain>
    </source>
</reference>
<dbReference type="EMBL" id="WWNR01000001">
    <property type="protein sequence ID" value="MZQ87723.1"/>
    <property type="molecule type" value="Genomic_DNA"/>
</dbReference>
<dbReference type="SMART" id="SM00345">
    <property type="entry name" value="HTH_GNTR"/>
    <property type="match status" value="1"/>
</dbReference>
<dbReference type="PRINTS" id="PR00035">
    <property type="entry name" value="HTHGNTR"/>
</dbReference>
<dbReference type="Gene3D" id="1.20.120.530">
    <property type="entry name" value="GntR ligand-binding domain-like"/>
    <property type="match status" value="1"/>
</dbReference>
<dbReference type="OrthoDB" id="9800645at2"/>
<accession>A0A6L8VBT1</accession>
<dbReference type="Proteomes" id="UP000477083">
    <property type="component" value="Unassembled WGS sequence"/>
</dbReference>
<evidence type="ECO:0000313" key="5">
    <source>
        <dbReference type="EMBL" id="MZQ87723.1"/>
    </source>
</evidence>
<organism evidence="5 6">
    <name type="scientific">Frigidibacter albus</name>
    <dbReference type="NCBI Taxonomy" id="1465486"/>
    <lineage>
        <taxon>Bacteria</taxon>
        <taxon>Pseudomonadati</taxon>
        <taxon>Pseudomonadota</taxon>
        <taxon>Alphaproteobacteria</taxon>
        <taxon>Rhodobacterales</taxon>
        <taxon>Paracoccaceae</taxon>
        <taxon>Frigidibacter</taxon>
    </lineage>
</organism>
<name>A0A6L8VBT1_9RHOB</name>
<proteinExistence type="predicted"/>
<dbReference type="SUPFAM" id="SSF48008">
    <property type="entry name" value="GntR ligand-binding domain-like"/>
    <property type="match status" value="1"/>
</dbReference>
<dbReference type="InterPro" id="IPR000524">
    <property type="entry name" value="Tscrpt_reg_HTH_GntR"/>
</dbReference>
<evidence type="ECO:0000256" key="2">
    <source>
        <dbReference type="ARBA" id="ARBA00023125"/>
    </source>
</evidence>
<evidence type="ECO:0000256" key="3">
    <source>
        <dbReference type="ARBA" id="ARBA00023163"/>
    </source>
</evidence>
<sequence>MTDIRALIRDAGLKAGDVLPSETAISERLGVSRAVTREAFRALSALRILEIGNGRRARVAAPDAAALSMIIDHTVYTKQLSIQQVLDVRRTLELRTASLAALRRSDAEARMLQDTVAQMFASLEDPGKLMGLDIHFHEVIARASGNSLYAILVGSFRVITEQTWHIGWRSRGSLANRTENIRCHERIATAIAVQDPVRAETMMAEHFDSAMTVLLSAGVT</sequence>
<keyword evidence="3" id="KW-0804">Transcription</keyword>
<dbReference type="InterPro" id="IPR008920">
    <property type="entry name" value="TF_FadR/GntR_C"/>
</dbReference>
<comment type="caution">
    <text evidence="5">The sequence shown here is derived from an EMBL/GenBank/DDBJ whole genome shotgun (WGS) entry which is preliminary data.</text>
</comment>
<evidence type="ECO:0000256" key="1">
    <source>
        <dbReference type="ARBA" id="ARBA00023015"/>
    </source>
</evidence>
<keyword evidence="6" id="KW-1185">Reference proteome</keyword>
<dbReference type="PANTHER" id="PTHR43537:SF5">
    <property type="entry name" value="UXU OPERON TRANSCRIPTIONAL REGULATOR"/>
    <property type="match status" value="1"/>
</dbReference>
<dbReference type="AlphaFoldDB" id="A0A6L8VBT1"/>
<keyword evidence="2" id="KW-0238">DNA-binding</keyword>
<evidence type="ECO:0000313" key="6">
    <source>
        <dbReference type="Proteomes" id="UP000477083"/>
    </source>
</evidence>
<dbReference type="Pfam" id="PF07729">
    <property type="entry name" value="FCD"/>
    <property type="match status" value="1"/>
</dbReference>
<dbReference type="SMART" id="SM00895">
    <property type="entry name" value="FCD"/>
    <property type="match status" value="1"/>
</dbReference>
<dbReference type="InterPro" id="IPR011711">
    <property type="entry name" value="GntR_C"/>
</dbReference>
<dbReference type="PANTHER" id="PTHR43537">
    <property type="entry name" value="TRANSCRIPTIONAL REGULATOR, GNTR FAMILY"/>
    <property type="match status" value="1"/>
</dbReference>
<dbReference type="Gene3D" id="1.10.10.10">
    <property type="entry name" value="Winged helix-like DNA-binding domain superfamily/Winged helix DNA-binding domain"/>
    <property type="match status" value="1"/>
</dbReference>
<evidence type="ECO:0000259" key="4">
    <source>
        <dbReference type="PROSITE" id="PS50949"/>
    </source>
</evidence>
<dbReference type="PROSITE" id="PS50949">
    <property type="entry name" value="HTH_GNTR"/>
    <property type="match status" value="1"/>
</dbReference>
<dbReference type="SUPFAM" id="SSF46785">
    <property type="entry name" value="Winged helix' DNA-binding domain"/>
    <property type="match status" value="1"/>
</dbReference>
<dbReference type="InterPro" id="IPR036390">
    <property type="entry name" value="WH_DNA-bd_sf"/>
</dbReference>
<dbReference type="GO" id="GO:0003677">
    <property type="term" value="F:DNA binding"/>
    <property type="evidence" value="ECO:0007669"/>
    <property type="project" value="UniProtKB-KW"/>
</dbReference>